<accession>A0A365PAY9</accession>
<dbReference type="EMBL" id="QNTT01000018">
    <property type="protein sequence ID" value="RBA36820.1"/>
    <property type="molecule type" value="Genomic_DNA"/>
</dbReference>
<sequence>MTLFDDIPLPGLELEPRHEGVVTERRAYSNAIAPSVHTIDRFWSRVIRSTGCWLWVGAISGGDGYGRNRAKLHLVDYSTSL</sequence>
<evidence type="ECO:0000313" key="2">
    <source>
        <dbReference type="Proteomes" id="UP000252187"/>
    </source>
</evidence>
<gene>
    <name evidence="1" type="ORF">DQ226_08520</name>
</gene>
<comment type="caution">
    <text evidence="1">The sequence shown here is derived from an EMBL/GenBank/DDBJ whole genome shotgun (WGS) entry which is preliminary data.</text>
</comment>
<organism evidence="1 2">
    <name type="scientific">Dietzia maris</name>
    <dbReference type="NCBI Taxonomy" id="37915"/>
    <lineage>
        <taxon>Bacteria</taxon>
        <taxon>Bacillati</taxon>
        <taxon>Actinomycetota</taxon>
        <taxon>Actinomycetes</taxon>
        <taxon>Mycobacteriales</taxon>
        <taxon>Dietziaceae</taxon>
        <taxon>Dietzia</taxon>
    </lineage>
</organism>
<dbReference type="RefSeq" id="WP_119192504.1">
    <property type="nucleotide sequence ID" value="NZ_JALXXI010000043.1"/>
</dbReference>
<dbReference type="Proteomes" id="UP000252187">
    <property type="component" value="Unassembled WGS sequence"/>
</dbReference>
<evidence type="ECO:0000313" key="1">
    <source>
        <dbReference type="EMBL" id="RBA36820.1"/>
    </source>
</evidence>
<proteinExistence type="predicted"/>
<reference evidence="1 2" key="1">
    <citation type="submission" date="2018-06" db="EMBL/GenBank/DDBJ databases">
        <title>Whole genome sequencing of four bacterial strains from South Shetland trench revealing bio-synthetic gene clusters.</title>
        <authorList>
            <person name="Abdel-Mageed W.M."/>
            <person name="Lehri B."/>
            <person name="Jarmusch S.A."/>
            <person name="Miranda K."/>
            <person name="Goodfellow M."/>
            <person name="Jaspars M."/>
            <person name="Karlyshev A.V."/>
        </authorList>
    </citation>
    <scope>NUCLEOTIDE SEQUENCE [LARGE SCALE GENOMIC DNA]</scope>
    <source>
        <strain evidence="1 2">SST1</strain>
    </source>
</reference>
<dbReference type="AlphaFoldDB" id="A0A365PAY9"/>
<name>A0A365PAY9_9ACTN</name>
<protein>
    <submittedName>
        <fullName evidence="1">Uncharacterized protein</fullName>
    </submittedName>
</protein>